<keyword evidence="5" id="KW-0175">Coiled coil</keyword>
<gene>
    <name evidence="9" type="primary">pdsO</name>
    <name evidence="9" type="ORF">GCM10011487_69860</name>
</gene>
<proteinExistence type="predicted"/>
<feature type="signal peptide" evidence="7">
    <location>
        <begin position="1"/>
        <end position="21"/>
    </location>
</feature>
<dbReference type="InterPro" id="IPR006665">
    <property type="entry name" value="OmpA-like"/>
</dbReference>
<dbReference type="InterPro" id="IPR006664">
    <property type="entry name" value="OMP_bac"/>
</dbReference>
<dbReference type="EMBL" id="BLJN01000013">
    <property type="protein sequence ID" value="GFE84986.1"/>
    <property type="molecule type" value="Genomic_DNA"/>
</dbReference>
<dbReference type="Gene3D" id="3.30.1330.60">
    <property type="entry name" value="OmpA-like domain"/>
    <property type="match status" value="1"/>
</dbReference>
<evidence type="ECO:0000313" key="10">
    <source>
        <dbReference type="Proteomes" id="UP000445000"/>
    </source>
</evidence>
<keyword evidence="3" id="KW-0998">Cell outer membrane</keyword>
<evidence type="ECO:0000256" key="1">
    <source>
        <dbReference type="ARBA" id="ARBA00004442"/>
    </source>
</evidence>
<protein>
    <submittedName>
        <fullName evidence="9">Membrane protein</fullName>
    </submittedName>
</protein>
<dbReference type="Pfam" id="PF00691">
    <property type="entry name" value="OmpA"/>
    <property type="match status" value="1"/>
</dbReference>
<reference evidence="10" key="1">
    <citation type="submission" date="2020-01" db="EMBL/GenBank/DDBJ databases">
        <title>'Steroidobacter agaridevorans' sp. nov., agar-degrading bacteria isolated from rhizosphere soils.</title>
        <authorList>
            <person name="Ikenaga M."/>
            <person name="Kataoka M."/>
            <person name="Murouchi A."/>
            <person name="Katsuragi S."/>
            <person name="Sakai M."/>
        </authorList>
    </citation>
    <scope>NUCLEOTIDE SEQUENCE [LARGE SCALE GENOMIC DNA]</scope>
    <source>
        <strain evidence="10">YU21-B</strain>
    </source>
</reference>
<dbReference type="PRINTS" id="PR01021">
    <property type="entry name" value="OMPADOMAIN"/>
</dbReference>
<keyword evidence="10" id="KW-1185">Reference proteome</keyword>
<evidence type="ECO:0000313" key="9">
    <source>
        <dbReference type="EMBL" id="GFE84986.1"/>
    </source>
</evidence>
<dbReference type="PANTHER" id="PTHR30329">
    <property type="entry name" value="STATOR ELEMENT OF FLAGELLAR MOTOR COMPLEX"/>
    <property type="match status" value="1"/>
</dbReference>
<dbReference type="PROSITE" id="PS51123">
    <property type="entry name" value="OMPA_2"/>
    <property type="match status" value="1"/>
</dbReference>
<evidence type="ECO:0000256" key="3">
    <source>
        <dbReference type="ARBA" id="ARBA00023237"/>
    </source>
</evidence>
<keyword evidence="7" id="KW-0732">Signal</keyword>
<feature type="chain" id="PRO_5032770146" evidence="7">
    <location>
        <begin position="22"/>
        <end position="234"/>
    </location>
</feature>
<dbReference type="PANTHER" id="PTHR30329:SF21">
    <property type="entry name" value="LIPOPROTEIN YIAD-RELATED"/>
    <property type="match status" value="1"/>
</dbReference>
<feature type="domain" description="OmpA-like" evidence="8">
    <location>
        <begin position="109"/>
        <end position="226"/>
    </location>
</feature>
<keyword evidence="2 4" id="KW-0472">Membrane</keyword>
<dbReference type="SUPFAM" id="SSF103088">
    <property type="entry name" value="OmpA-like"/>
    <property type="match status" value="1"/>
</dbReference>
<evidence type="ECO:0000256" key="5">
    <source>
        <dbReference type="SAM" id="Coils"/>
    </source>
</evidence>
<evidence type="ECO:0000256" key="7">
    <source>
        <dbReference type="SAM" id="SignalP"/>
    </source>
</evidence>
<evidence type="ECO:0000256" key="6">
    <source>
        <dbReference type="SAM" id="Phobius"/>
    </source>
</evidence>
<evidence type="ECO:0000256" key="2">
    <source>
        <dbReference type="ARBA" id="ARBA00023136"/>
    </source>
</evidence>
<feature type="coiled-coil region" evidence="5">
    <location>
        <begin position="68"/>
        <end position="102"/>
    </location>
</feature>
<dbReference type="InterPro" id="IPR036737">
    <property type="entry name" value="OmpA-like_sf"/>
</dbReference>
<dbReference type="Proteomes" id="UP000445000">
    <property type="component" value="Unassembled WGS sequence"/>
</dbReference>
<keyword evidence="6" id="KW-1133">Transmembrane helix</keyword>
<dbReference type="GO" id="GO:0009279">
    <property type="term" value="C:cell outer membrane"/>
    <property type="evidence" value="ECO:0007669"/>
    <property type="project" value="UniProtKB-SubCell"/>
</dbReference>
<feature type="transmembrane region" description="Helical" evidence="6">
    <location>
        <begin position="37"/>
        <end position="61"/>
    </location>
</feature>
<comment type="caution">
    <text evidence="9">The sequence shown here is derived from an EMBL/GenBank/DDBJ whole genome shotgun (WGS) entry which is preliminary data.</text>
</comment>
<dbReference type="InterPro" id="IPR050330">
    <property type="entry name" value="Bact_OuterMem_StrucFunc"/>
</dbReference>
<dbReference type="RefSeq" id="WP_161816558.1">
    <property type="nucleotide sequence ID" value="NZ_BLJN01000013.1"/>
</dbReference>
<organism evidence="9 10">
    <name type="scientific">Steroidobacter agaridevorans</name>
    <dbReference type="NCBI Taxonomy" id="2695856"/>
    <lineage>
        <taxon>Bacteria</taxon>
        <taxon>Pseudomonadati</taxon>
        <taxon>Pseudomonadota</taxon>
        <taxon>Gammaproteobacteria</taxon>
        <taxon>Steroidobacterales</taxon>
        <taxon>Steroidobacteraceae</taxon>
        <taxon>Steroidobacter</taxon>
    </lineage>
</organism>
<dbReference type="AlphaFoldDB" id="A0A829YRC5"/>
<accession>A0A829YRC5</accession>
<comment type="subcellular location">
    <subcellularLocation>
        <location evidence="1">Cell outer membrane</location>
    </subcellularLocation>
</comment>
<evidence type="ECO:0000256" key="4">
    <source>
        <dbReference type="PROSITE-ProRule" id="PRU00473"/>
    </source>
</evidence>
<sequence>MFKKVLVTAVALAMSAGAAHAGEKNKLTKEEGVGMFSGAAAGAIVGGPIGAAVGFMFGGILGDSVGTANRAQLQAKQMEEQSQKLEQELIDTRIALAKASERTGGDEMLDALAQRLHADVLFRTNDATMEADVASKLEDLGKLLALHGELEVQLHGFADPRGKSEKNLELSLERANAVREALIRGGAAPEQIQLSAHGSDLTTAPKGDLEAYAWERRVSLSIRPTATSAVARNE</sequence>
<name>A0A829YRC5_9GAMM</name>
<keyword evidence="6" id="KW-0812">Transmembrane</keyword>
<evidence type="ECO:0000259" key="8">
    <source>
        <dbReference type="PROSITE" id="PS51123"/>
    </source>
</evidence>
<dbReference type="CDD" id="cd07185">
    <property type="entry name" value="OmpA_C-like"/>
    <property type="match status" value="1"/>
</dbReference>